<proteinExistence type="predicted"/>
<dbReference type="Proteomes" id="UP000176611">
    <property type="component" value="Unassembled WGS sequence"/>
</dbReference>
<reference evidence="2 3" key="1">
    <citation type="journal article" date="2016" name="Nat. Commun.">
        <title>Thousands of microbial genomes shed light on interconnected biogeochemical processes in an aquifer system.</title>
        <authorList>
            <person name="Anantharaman K."/>
            <person name="Brown C.T."/>
            <person name="Hug L.A."/>
            <person name="Sharon I."/>
            <person name="Castelle C.J."/>
            <person name="Probst A.J."/>
            <person name="Thomas B.C."/>
            <person name="Singh A."/>
            <person name="Wilkins M.J."/>
            <person name="Karaoz U."/>
            <person name="Brodie E.L."/>
            <person name="Williams K.H."/>
            <person name="Hubbard S.S."/>
            <person name="Banfield J.F."/>
        </authorList>
    </citation>
    <scope>NUCLEOTIDE SEQUENCE [LARGE SCALE GENOMIC DNA]</scope>
</reference>
<dbReference type="EMBL" id="MHJO01000029">
    <property type="protein sequence ID" value="OGY68752.1"/>
    <property type="molecule type" value="Genomic_DNA"/>
</dbReference>
<evidence type="ECO:0000313" key="3">
    <source>
        <dbReference type="Proteomes" id="UP000176611"/>
    </source>
</evidence>
<evidence type="ECO:0000313" key="2">
    <source>
        <dbReference type="EMBL" id="OGY68752.1"/>
    </source>
</evidence>
<comment type="caution">
    <text evidence="2">The sequence shown here is derived from an EMBL/GenBank/DDBJ whole genome shotgun (WGS) entry which is preliminary data.</text>
</comment>
<keyword evidence="1" id="KW-1133">Transmembrane helix</keyword>
<keyword evidence="1" id="KW-0812">Transmembrane</keyword>
<protein>
    <recommendedName>
        <fullName evidence="4">DUF5668 domain-containing protein</fullName>
    </recommendedName>
</protein>
<organism evidence="2 3">
    <name type="scientific">Candidatus Harrisonbacteria bacterium RIFOXYD1_FULL_40_9</name>
    <dbReference type="NCBI Taxonomy" id="1798412"/>
    <lineage>
        <taxon>Bacteria</taxon>
        <taxon>Candidatus Harrisoniibacteriota</taxon>
    </lineage>
</organism>
<evidence type="ECO:0008006" key="4">
    <source>
        <dbReference type="Google" id="ProtNLM"/>
    </source>
</evidence>
<dbReference type="AlphaFoldDB" id="A0A1G1ZW03"/>
<feature type="transmembrane region" description="Helical" evidence="1">
    <location>
        <begin position="38"/>
        <end position="57"/>
    </location>
</feature>
<gene>
    <name evidence="2" type="ORF">A2586_01975</name>
</gene>
<accession>A0A1G1ZW03</accession>
<sequence>MNDMKNEGMKCGRSHHSFLGVLVVLFALTFLLGTFDVLTARTVSVVWPVLVGIYGVLKMRENRCSCC</sequence>
<keyword evidence="1" id="KW-0472">Membrane</keyword>
<evidence type="ECO:0000256" key="1">
    <source>
        <dbReference type="SAM" id="Phobius"/>
    </source>
</evidence>
<name>A0A1G1ZW03_9BACT</name>
<feature type="transmembrane region" description="Helical" evidence="1">
    <location>
        <begin position="12"/>
        <end position="32"/>
    </location>
</feature>